<accession>A0AAE7CP17</accession>
<feature type="domain" description="PucR C-terminal helix-turn-helix" evidence="1">
    <location>
        <begin position="312"/>
        <end position="360"/>
    </location>
</feature>
<feature type="domain" description="RsbT co-antagonist protein RsbRD N-terminal" evidence="2">
    <location>
        <begin position="22"/>
        <end position="161"/>
    </location>
</feature>
<dbReference type="RefSeq" id="WP_078636321.1">
    <property type="nucleotide sequence ID" value="NZ_CM007717.1"/>
</dbReference>
<dbReference type="Pfam" id="PF13556">
    <property type="entry name" value="HTH_30"/>
    <property type="match status" value="1"/>
</dbReference>
<evidence type="ECO:0000313" key="3">
    <source>
        <dbReference type="EMBL" id="OOQ47746.1"/>
    </source>
</evidence>
<dbReference type="InterPro" id="IPR025736">
    <property type="entry name" value="PucR_C-HTH_dom"/>
</dbReference>
<dbReference type="EMBL" id="CP050692">
    <property type="protein sequence ID" value="QIT48067.1"/>
    <property type="molecule type" value="Genomic_DNA"/>
</dbReference>
<dbReference type="Pfam" id="PF14361">
    <property type="entry name" value="RsbRD_N"/>
    <property type="match status" value="1"/>
</dbReference>
<evidence type="ECO:0000259" key="2">
    <source>
        <dbReference type="Pfam" id="PF14361"/>
    </source>
</evidence>
<dbReference type="Proteomes" id="UP000190306">
    <property type="component" value="Chromosome"/>
</dbReference>
<proteinExistence type="predicted"/>
<dbReference type="InterPro" id="IPR025751">
    <property type="entry name" value="RsbRD_N_dom"/>
</dbReference>
<organism evidence="4 6">
    <name type="scientific">Streptomyces antibioticus</name>
    <dbReference type="NCBI Taxonomy" id="1890"/>
    <lineage>
        <taxon>Bacteria</taxon>
        <taxon>Bacillati</taxon>
        <taxon>Actinomycetota</taxon>
        <taxon>Actinomycetes</taxon>
        <taxon>Kitasatosporales</taxon>
        <taxon>Streptomycetaceae</taxon>
        <taxon>Streptomyces</taxon>
    </lineage>
</organism>
<evidence type="ECO:0000313" key="4">
    <source>
        <dbReference type="EMBL" id="QIT48067.1"/>
    </source>
</evidence>
<reference evidence="3 5" key="1">
    <citation type="submission" date="2015-07" db="EMBL/GenBank/DDBJ databases">
        <title>Draft Genome Sequence of Streptomyces antibioticus, IMRU 3720 reveals insights in the evolution of actinomycin biosynthetic gene clusters in Streptomyces.</title>
        <authorList>
            <person name="Crnovcic I."/>
            <person name="Ruckert C."/>
            <person name="Kalinowksi J."/>
            <person name="Keller U."/>
        </authorList>
    </citation>
    <scope>NUCLEOTIDE SEQUENCE [LARGE SCALE GENOMIC DNA]</scope>
    <source>
        <strain evidence="3 5">DSM 41481</strain>
    </source>
</reference>
<dbReference type="InterPro" id="IPR042070">
    <property type="entry name" value="PucR_C-HTH_sf"/>
</dbReference>
<dbReference type="EMBL" id="LHQL01000014">
    <property type="protein sequence ID" value="OOQ47746.1"/>
    <property type="molecule type" value="Genomic_DNA"/>
</dbReference>
<protein>
    <submittedName>
        <fullName evidence="3">Non-ribosomal peptide synthetase</fullName>
    </submittedName>
    <submittedName>
        <fullName evidence="4">PucR family transcriptional regulator</fullName>
    </submittedName>
</protein>
<sequence>MTVVHGPEQVTAVLRDMAGDPDVCGELVRVARSRSPELSRLTEEATRSHVTAMIRAAGPWFAALERSGSVEEQDFTAALLLGADRAVQGVPMTAVLQGVQAALARAAELAVDRCRSAGVADAVLLSVVLRLQEYGNAVERHVINGYRAAEHDSPRALDAVRTRLLRQALLGEVPPRAEELARAGVRADAAGHHRCLAALPGGRPALRSPHVVTALIDGRLAGLCPRPPSADEIDAGAVVVIAPAAPLPELPALYRLCARAAALGLERGLRGLYDVTDLAGRIALSEQPLLASLVSRRLLGALDPGNDFHRQLARTALTFLDNGRRLDQTAAALFTHPNTVRYRLGRLRQITSASLTDGDTGPLDTLHWWWALTSWLHADGTPPPV</sequence>
<evidence type="ECO:0000313" key="6">
    <source>
        <dbReference type="Proteomes" id="UP000502504"/>
    </source>
</evidence>
<dbReference type="Gene3D" id="1.10.10.2840">
    <property type="entry name" value="PucR C-terminal helix-turn-helix domain"/>
    <property type="match status" value="1"/>
</dbReference>
<reference evidence="4 6" key="2">
    <citation type="submission" date="2020-03" db="EMBL/GenBank/DDBJ databases">
        <title>Is there a link between lipid content and antibiotic production in Streptomyces?</title>
        <authorList>
            <person name="David M."/>
            <person name="Lejeune C."/>
            <person name="Abreu S."/>
            <person name="Thibessard A."/>
            <person name="Leblond P."/>
            <person name="Chaminade P."/>
            <person name="Virolle M.-J."/>
        </authorList>
    </citation>
    <scope>NUCLEOTIDE SEQUENCE [LARGE SCALE GENOMIC DNA]</scope>
    <source>
        <strain evidence="4 6">DSM 41481</strain>
    </source>
</reference>
<evidence type="ECO:0000313" key="5">
    <source>
        <dbReference type="Proteomes" id="UP000190306"/>
    </source>
</evidence>
<evidence type="ECO:0000259" key="1">
    <source>
        <dbReference type="Pfam" id="PF13556"/>
    </source>
</evidence>
<dbReference type="Proteomes" id="UP000502504">
    <property type="component" value="Chromosome"/>
</dbReference>
<dbReference type="AlphaFoldDB" id="A0AAE7CP17"/>
<keyword evidence="5" id="KW-1185">Reference proteome</keyword>
<gene>
    <name evidence="3" type="ORF">AFM16_34230</name>
    <name evidence="4" type="ORF">HCX60_34820</name>
</gene>
<name>A0AAE7CP17_STRAT</name>